<proteinExistence type="predicted"/>
<evidence type="ECO:0000256" key="1">
    <source>
        <dbReference type="SAM" id="Phobius"/>
    </source>
</evidence>
<keyword evidence="1" id="KW-1133">Transmembrane helix</keyword>
<dbReference type="AlphaFoldDB" id="A0A5J4RFH3"/>
<keyword evidence="1" id="KW-0472">Membrane</keyword>
<organism evidence="2">
    <name type="scientific">termite gut metagenome</name>
    <dbReference type="NCBI Taxonomy" id="433724"/>
    <lineage>
        <taxon>unclassified sequences</taxon>
        <taxon>metagenomes</taxon>
        <taxon>organismal metagenomes</taxon>
    </lineage>
</organism>
<feature type="transmembrane region" description="Helical" evidence="1">
    <location>
        <begin position="7"/>
        <end position="24"/>
    </location>
</feature>
<keyword evidence="1" id="KW-0812">Transmembrane</keyword>
<evidence type="ECO:0000313" key="2">
    <source>
        <dbReference type="EMBL" id="KAA6331631.1"/>
    </source>
</evidence>
<sequence>MEKIKMTLALLINFLIGGILAAAIGTSPLLGGIALNVVALFSPLFCIKGLREGLYVEVWTGEMVKAFRTSIAAIGWLNRIRSFDQYAQNDVIHFVHIGGDPTVLINNTTYPLAIENLPDADKAISLDKYQTLPTRITDDELHALSYDKMASVIERHRDVINETKYAKALSALAPNSNATPTPVIKTSGAVSTEGARKIITRADIIAMKKQFDTQKIPVLGRILVLCPDHVNDLLLTDQKFTEQYYY</sequence>
<comment type="caution">
    <text evidence="2">The sequence shown here is derived from an EMBL/GenBank/DDBJ whole genome shotgun (WGS) entry which is preliminary data.</text>
</comment>
<gene>
    <name evidence="2" type="ORF">EZS27_019781</name>
</gene>
<accession>A0A5J4RFH3</accession>
<dbReference type="EMBL" id="SNRY01001347">
    <property type="protein sequence ID" value="KAA6331631.1"/>
    <property type="molecule type" value="Genomic_DNA"/>
</dbReference>
<reference evidence="2" key="1">
    <citation type="submission" date="2019-03" db="EMBL/GenBank/DDBJ databases">
        <title>Single cell metagenomics reveals metabolic interactions within the superorganism composed of flagellate Streblomastix strix and complex community of Bacteroidetes bacteria on its surface.</title>
        <authorList>
            <person name="Treitli S.C."/>
            <person name="Kolisko M."/>
            <person name="Husnik F."/>
            <person name="Keeling P."/>
            <person name="Hampl V."/>
        </authorList>
    </citation>
    <scope>NUCLEOTIDE SEQUENCE</scope>
    <source>
        <strain evidence="2">STM</strain>
    </source>
</reference>
<protein>
    <submittedName>
        <fullName evidence="2">Uncharacterized protein</fullName>
    </submittedName>
</protein>
<name>A0A5J4RFH3_9ZZZZ</name>
<dbReference type="Pfam" id="PF25209">
    <property type="entry name" value="Phage_capsid_4"/>
    <property type="match status" value="1"/>
</dbReference>